<feature type="transmembrane region" description="Helical" evidence="13">
    <location>
        <begin position="207"/>
        <end position="232"/>
    </location>
</feature>
<feature type="transmembrane region" description="Helical" evidence="13">
    <location>
        <begin position="7"/>
        <end position="31"/>
    </location>
</feature>
<evidence type="ECO:0000256" key="8">
    <source>
        <dbReference type="ARBA" id="ARBA00022906"/>
    </source>
</evidence>
<dbReference type="NCBIfam" id="NF003243">
    <property type="entry name" value="PRK04201.1"/>
    <property type="match status" value="1"/>
</dbReference>
<evidence type="ECO:0000256" key="7">
    <source>
        <dbReference type="ARBA" id="ARBA00022833"/>
    </source>
</evidence>
<organism evidence="14 15">
    <name type="scientific">Campylobacter lanienae NCTC 13004</name>
    <dbReference type="NCBI Taxonomy" id="1031753"/>
    <lineage>
        <taxon>Bacteria</taxon>
        <taxon>Pseudomonadati</taxon>
        <taxon>Campylobacterota</taxon>
        <taxon>Epsilonproteobacteria</taxon>
        <taxon>Campylobacterales</taxon>
        <taxon>Campylobacteraceae</taxon>
        <taxon>Campylobacter</taxon>
    </lineage>
</organism>
<dbReference type="KEGG" id="clx:CLAN_0948"/>
<evidence type="ECO:0000256" key="4">
    <source>
        <dbReference type="ARBA" id="ARBA00022475"/>
    </source>
</evidence>
<evidence type="ECO:0000256" key="6">
    <source>
        <dbReference type="ARBA" id="ARBA00022723"/>
    </source>
</evidence>
<feature type="transmembrane region" description="Helical" evidence="13">
    <location>
        <begin position="269"/>
        <end position="288"/>
    </location>
</feature>
<sequence>MEFELTQILYAFLLTLFAGFSTSIGAVIAFFSKKDDFRLLSVGLGFSAGVMIYISFMEILPNSMREFAKIYDSKNAEFIGLIAFFVGILLTALIDKFIPSDLNPHEPKDSLDELKFCPLPSHNEPRPTYHPGISSLGLKRLKRTGIITAFAITLHNFPEGFATFVSSIESLSFGLVIAVAVALHNIPEGLAVSLPIYHATNDKKRAFAYSCLSGLAEPIGAIIGAIILMPFINDSVMAIVFGVVAGIMVFISFDELLPAARSYDKAHDSLYGLVGGMAVMAISLILLGD</sequence>
<reference evidence="15" key="1">
    <citation type="journal article" date="2017" name="Genome Biol. Evol.">
        <title>Comparative Genomic Analysis Identifies a Campylobacter Clade Deficient in Selenium Metabolism.</title>
        <authorList>
            <person name="Miller W.G."/>
            <person name="Yee E."/>
            <person name="Lopes B.S."/>
            <person name="Chapman M.H."/>
            <person name="Huynh S."/>
            <person name="Bono J.L."/>
            <person name="Parker C.T."/>
            <person name="Strachan N.J.C."/>
            <person name="Forbes K.J."/>
        </authorList>
    </citation>
    <scope>NUCLEOTIDE SEQUENCE [LARGE SCALE GENOMIC DNA]</scope>
    <source>
        <strain evidence="15">NCTC 13004</strain>
    </source>
</reference>
<evidence type="ECO:0000256" key="9">
    <source>
        <dbReference type="ARBA" id="ARBA00022989"/>
    </source>
</evidence>
<dbReference type="RefSeq" id="WP_096017292.1">
    <property type="nucleotide sequence ID" value="NZ_CP015578.1"/>
</dbReference>
<feature type="binding site" description="M2 metal binding site" evidence="13">
    <location>
        <position position="185"/>
    </location>
    <ligand>
        <name>Fe(2+)</name>
        <dbReference type="ChEBI" id="CHEBI:29033"/>
    </ligand>
</feature>
<comment type="subcellular location">
    <subcellularLocation>
        <location evidence="1 13">Cell membrane</location>
        <topology evidence="1 13">Multi-pass membrane protein</topology>
    </subcellularLocation>
</comment>
<keyword evidence="3 13" id="KW-0813">Transport</keyword>
<dbReference type="GO" id="GO:0005385">
    <property type="term" value="F:zinc ion transmembrane transporter activity"/>
    <property type="evidence" value="ECO:0007669"/>
    <property type="project" value="UniProtKB-UniRule"/>
</dbReference>
<evidence type="ECO:0000313" key="15">
    <source>
        <dbReference type="Proteomes" id="UP000202031"/>
    </source>
</evidence>
<evidence type="ECO:0000256" key="1">
    <source>
        <dbReference type="ARBA" id="ARBA00004651"/>
    </source>
</evidence>
<dbReference type="EMBL" id="CP015578">
    <property type="protein sequence ID" value="ARQ97693.1"/>
    <property type="molecule type" value="Genomic_DNA"/>
</dbReference>
<comment type="catalytic activity">
    <reaction evidence="13">
        <text>Zn(2+)(in) = Zn(2+)(out)</text>
        <dbReference type="Rhea" id="RHEA:29351"/>
        <dbReference type="ChEBI" id="CHEBI:29105"/>
    </reaction>
</comment>
<feature type="binding site" description="M1 metal binding site" evidence="13">
    <location>
        <position position="184"/>
    </location>
    <ligand>
        <name>Zn(2+)</name>
        <dbReference type="ChEBI" id="CHEBI:29105"/>
    </ligand>
</feature>
<dbReference type="Proteomes" id="UP000202031">
    <property type="component" value="Chromosome"/>
</dbReference>
<dbReference type="GO" id="GO:0005886">
    <property type="term" value="C:plasma membrane"/>
    <property type="evidence" value="ECO:0007669"/>
    <property type="project" value="UniProtKB-SubCell"/>
</dbReference>
<evidence type="ECO:0000256" key="2">
    <source>
        <dbReference type="ARBA" id="ARBA00009703"/>
    </source>
</evidence>
<keyword evidence="11 13" id="KW-0406">Ion transport</keyword>
<dbReference type="GO" id="GO:0046872">
    <property type="term" value="F:metal ion binding"/>
    <property type="evidence" value="ECO:0007669"/>
    <property type="project" value="UniProtKB-KW"/>
</dbReference>
<gene>
    <name evidence="13" type="primary">zupT</name>
    <name evidence="14" type="ORF">CLAN_0948</name>
</gene>
<feature type="binding site" description="M2 metal binding site" evidence="13">
    <location>
        <position position="159"/>
    </location>
    <ligand>
        <name>Fe(2+)</name>
        <dbReference type="ChEBI" id="CHEBI:29033"/>
    </ligand>
</feature>
<keyword evidence="9 13" id="KW-1133">Transmembrane helix</keyword>
<feature type="binding site" description="M1 metal binding site" evidence="13">
    <location>
        <position position="159"/>
    </location>
    <ligand>
        <name>Zn(2+)</name>
        <dbReference type="ChEBI" id="CHEBI:29105"/>
    </ligand>
</feature>
<comment type="similarity">
    <text evidence="2 13">Belongs to the ZIP transporter (TC 2.A.5) family. ZupT subfamily.</text>
</comment>
<evidence type="ECO:0000256" key="13">
    <source>
        <dbReference type="HAMAP-Rule" id="MF_00548"/>
    </source>
</evidence>
<feature type="binding site" description="M2 metal binding site" evidence="13">
    <location>
        <position position="156"/>
    </location>
    <ligand>
        <name>Fe(2+)</name>
        <dbReference type="ChEBI" id="CHEBI:29033"/>
    </ligand>
</feature>
<accession>A0A1X9SN55</accession>
<name>A0A1X9SN55_9BACT</name>
<evidence type="ECO:0000256" key="10">
    <source>
        <dbReference type="ARBA" id="ARBA00023004"/>
    </source>
</evidence>
<dbReference type="PANTHER" id="PTHR11040:SF205">
    <property type="entry name" value="ZINC TRANSPORTER ZUPT"/>
    <property type="match status" value="1"/>
</dbReference>
<keyword evidence="4 13" id="KW-1003">Cell membrane</keyword>
<keyword evidence="7 13" id="KW-0862">Zinc</keyword>
<dbReference type="InterPro" id="IPR003689">
    <property type="entry name" value="ZIP"/>
</dbReference>
<evidence type="ECO:0000256" key="11">
    <source>
        <dbReference type="ARBA" id="ARBA00023065"/>
    </source>
</evidence>
<dbReference type="PANTHER" id="PTHR11040">
    <property type="entry name" value="ZINC/IRON TRANSPORTER"/>
    <property type="match status" value="1"/>
</dbReference>
<evidence type="ECO:0000256" key="5">
    <source>
        <dbReference type="ARBA" id="ARBA00022692"/>
    </source>
</evidence>
<feature type="binding site" description="M2 metal binding site" evidence="13">
    <location>
        <position position="217"/>
    </location>
    <ligand>
        <name>Fe(2+)</name>
        <dbReference type="ChEBI" id="CHEBI:29033"/>
    </ligand>
</feature>
<protein>
    <recommendedName>
        <fullName evidence="13">Zinc transporter ZupT</fullName>
    </recommendedName>
</protein>
<comment type="function">
    <text evidence="13">Mediates zinc uptake. May also transport other divalent cations.</text>
</comment>
<evidence type="ECO:0000313" key="14">
    <source>
        <dbReference type="EMBL" id="ARQ97693.1"/>
    </source>
</evidence>
<evidence type="ECO:0000256" key="12">
    <source>
        <dbReference type="ARBA" id="ARBA00023136"/>
    </source>
</evidence>
<feature type="binding site" description="M1 metal binding site" evidence="13">
    <location>
        <position position="188"/>
    </location>
    <ligand>
        <name>Zn(2+)</name>
        <dbReference type="ChEBI" id="CHEBI:29105"/>
    </ligand>
</feature>
<keyword evidence="8 13" id="KW-0864">Zinc transport</keyword>
<feature type="transmembrane region" description="Helical" evidence="13">
    <location>
        <begin position="164"/>
        <end position="186"/>
    </location>
</feature>
<evidence type="ECO:0000256" key="3">
    <source>
        <dbReference type="ARBA" id="ARBA00022448"/>
    </source>
</evidence>
<dbReference type="HAMAP" id="MF_00548">
    <property type="entry name" value="ZupT"/>
    <property type="match status" value="1"/>
</dbReference>
<feature type="transmembrane region" description="Helical" evidence="13">
    <location>
        <begin position="76"/>
        <end position="94"/>
    </location>
</feature>
<feature type="transmembrane region" description="Helical" evidence="13">
    <location>
        <begin position="238"/>
        <end position="257"/>
    </location>
</feature>
<dbReference type="InterPro" id="IPR023498">
    <property type="entry name" value="Zn_transptr_ZupT"/>
</dbReference>
<feature type="binding site" description="M2 metal binding site" evidence="13">
    <location>
        <position position="188"/>
    </location>
    <ligand>
        <name>Fe(2+)</name>
        <dbReference type="ChEBI" id="CHEBI:29033"/>
    </ligand>
</feature>
<keyword evidence="10" id="KW-0408">Iron</keyword>
<keyword evidence="5 13" id="KW-0812">Transmembrane</keyword>
<dbReference type="GeneID" id="46921420"/>
<dbReference type="Pfam" id="PF02535">
    <property type="entry name" value="Zip"/>
    <property type="match status" value="1"/>
</dbReference>
<keyword evidence="12 13" id="KW-0472">Membrane</keyword>
<dbReference type="AlphaFoldDB" id="A0A1X9SN55"/>
<proteinExistence type="inferred from homology"/>
<keyword evidence="6" id="KW-0479">Metal-binding</keyword>
<feature type="transmembrane region" description="Helical" evidence="13">
    <location>
        <begin position="37"/>
        <end position="56"/>
    </location>
</feature>